<gene>
    <name evidence="2" type="ORF">BP01DRAFT_380836</name>
</gene>
<evidence type="ECO:0000313" key="2">
    <source>
        <dbReference type="EMBL" id="PYH47633.1"/>
    </source>
</evidence>
<evidence type="ECO:0000256" key="1">
    <source>
        <dbReference type="SAM" id="MobiDB-lite"/>
    </source>
</evidence>
<dbReference type="RefSeq" id="XP_025433615.1">
    <property type="nucleotide sequence ID" value="XM_025577250.1"/>
</dbReference>
<dbReference type="EMBL" id="KZ821224">
    <property type="protein sequence ID" value="PYH47633.1"/>
    <property type="molecule type" value="Genomic_DNA"/>
</dbReference>
<organism evidence="2 3">
    <name type="scientific">Aspergillus saccharolyticus JOP 1030-1</name>
    <dbReference type="NCBI Taxonomy" id="1450539"/>
    <lineage>
        <taxon>Eukaryota</taxon>
        <taxon>Fungi</taxon>
        <taxon>Dikarya</taxon>
        <taxon>Ascomycota</taxon>
        <taxon>Pezizomycotina</taxon>
        <taxon>Eurotiomycetes</taxon>
        <taxon>Eurotiomycetidae</taxon>
        <taxon>Eurotiales</taxon>
        <taxon>Aspergillaceae</taxon>
        <taxon>Aspergillus</taxon>
        <taxon>Aspergillus subgen. Circumdati</taxon>
    </lineage>
</organism>
<dbReference type="AlphaFoldDB" id="A0A318ZTK1"/>
<protein>
    <submittedName>
        <fullName evidence="2">Uncharacterized protein</fullName>
    </submittedName>
</protein>
<feature type="region of interest" description="Disordered" evidence="1">
    <location>
        <begin position="1"/>
        <end position="59"/>
    </location>
</feature>
<name>A0A318ZTK1_9EURO</name>
<sequence>MGIDTTPVSFMDADSTITQSGTTRSASTNRLYSVSLSQQAPLSSNSKISEPTSSGPPSSYTIKTHGLNHCQHGAECPTISDYKRLQADINQVFHSKSDQHLVTSNAKAA</sequence>
<accession>A0A318ZTK1</accession>
<feature type="compositionally biased region" description="Polar residues" evidence="1">
    <location>
        <begin position="15"/>
        <end position="59"/>
    </location>
</feature>
<keyword evidence="3" id="KW-1185">Reference proteome</keyword>
<dbReference type="Proteomes" id="UP000248349">
    <property type="component" value="Unassembled WGS sequence"/>
</dbReference>
<proteinExistence type="predicted"/>
<dbReference type="GeneID" id="37078479"/>
<evidence type="ECO:0000313" key="3">
    <source>
        <dbReference type="Proteomes" id="UP000248349"/>
    </source>
</evidence>
<reference evidence="2 3" key="1">
    <citation type="submission" date="2016-12" db="EMBL/GenBank/DDBJ databases">
        <title>The genomes of Aspergillus section Nigri reveals drivers in fungal speciation.</title>
        <authorList>
            <consortium name="DOE Joint Genome Institute"/>
            <person name="Vesth T.C."/>
            <person name="Nybo J."/>
            <person name="Theobald S."/>
            <person name="Brandl J."/>
            <person name="Frisvad J.C."/>
            <person name="Nielsen K.F."/>
            <person name="Lyhne E.K."/>
            <person name="Kogle M.E."/>
            <person name="Kuo A."/>
            <person name="Riley R."/>
            <person name="Clum A."/>
            <person name="Nolan M."/>
            <person name="Lipzen A."/>
            <person name="Salamov A."/>
            <person name="Henrissat B."/>
            <person name="Wiebenga A."/>
            <person name="De Vries R.P."/>
            <person name="Grigoriev I.V."/>
            <person name="Mortensen U.H."/>
            <person name="Andersen M.R."/>
            <person name="Baker S.E."/>
        </authorList>
    </citation>
    <scope>NUCLEOTIDE SEQUENCE [LARGE SCALE GENOMIC DNA]</scope>
    <source>
        <strain evidence="2 3">JOP 1030-1</strain>
    </source>
</reference>